<keyword evidence="2" id="KW-1185">Reference proteome</keyword>
<proteinExistence type="predicted"/>
<dbReference type="Proteomes" id="UP000011668">
    <property type="component" value="Unassembled WGS sequence"/>
</dbReference>
<reference evidence="1 2" key="1">
    <citation type="journal article" date="2013" name="Nat. Commun.">
        <title>The evolution and pathogenic mechanisms of the rice sheath blight pathogen.</title>
        <authorList>
            <person name="Zheng A."/>
            <person name="Lin R."/>
            <person name="Xu L."/>
            <person name="Qin P."/>
            <person name="Tang C."/>
            <person name="Ai P."/>
            <person name="Zhang D."/>
            <person name="Liu Y."/>
            <person name="Sun Z."/>
            <person name="Feng H."/>
            <person name="Wang Y."/>
            <person name="Chen Y."/>
            <person name="Liang X."/>
            <person name="Fu R."/>
            <person name="Li Q."/>
            <person name="Zhang J."/>
            <person name="Yu X."/>
            <person name="Xie Z."/>
            <person name="Ding L."/>
            <person name="Guan P."/>
            <person name="Tang J."/>
            <person name="Liang Y."/>
            <person name="Wang S."/>
            <person name="Deng Q."/>
            <person name="Li S."/>
            <person name="Zhu J."/>
            <person name="Wang L."/>
            <person name="Liu H."/>
            <person name="Li P."/>
        </authorList>
    </citation>
    <scope>NUCLEOTIDE SEQUENCE [LARGE SCALE GENOMIC DNA]</scope>
    <source>
        <strain evidence="2">AG-1 IA</strain>
    </source>
</reference>
<accession>L8WEM0</accession>
<evidence type="ECO:0000313" key="2">
    <source>
        <dbReference type="Proteomes" id="UP000011668"/>
    </source>
</evidence>
<dbReference type="AlphaFoldDB" id="L8WEM0"/>
<evidence type="ECO:0000313" key="1">
    <source>
        <dbReference type="EMBL" id="ELU36641.1"/>
    </source>
</evidence>
<name>L8WEM0_THACA</name>
<organism evidence="1 2">
    <name type="scientific">Thanatephorus cucumeris (strain AG1-IA)</name>
    <name type="common">Rice sheath blight fungus</name>
    <name type="synonym">Rhizoctonia solani</name>
    <dbReference type="NCBI Taxonomy" id="983506"/>
    <lineage>
        <taxon>Eukaryota</taxon>
        <taxon>Fungi</taxon>
        <taxon>Dikarya</taxon>
        <taxon>Basidiomycota</taxon>
        <taxon>Agaricomycotina</taxon>
        <taxon>Agaricomycetes</taxon>
        <taxon>Cantharellales</taxon>
        <taxon>Ceratobasidiaceae</taxon>
        <taxon>Rhizoctonia</taxon>
        <taxon>Rhizoctonia solani AG-1</taxon>
    </lineage>
</organism>
<sequence>MYVHNPVVDGPRGGHVIKSIDIKLANTGSALAPKNWTPIGYPLRPLASNPRHLGRISNDHEPNCFRMTRSRYVIDSGARPASRQPRASNNHTVITYERAWRAQLYACFFL</sequence>
<protein>
    <submittedName>
        <fullName evidence="1">Uncharacterized protein</fullName>
    </submittedName>
</protein>
<comment type="caution">
    <text evidence="1">The sequence shown here is derived from an EMBL/GenBank/DDBJ whole genome shotgun (WGS) entry which is preliminary data.</text>
</comment>
<gene>
    <name evidence="1" type="ORF">AG1IA_09326</name>
</gene>
<dbReference type="EMBL" id="AFRT01003171">
    <property type="protein sequence ID" value="ELU36641.1"/>
    <property type="molecule type" value="Genomic_DNA"/>
</dbReference>
<dbReference type="HOGENOM" id="CLU_2172795_0_0_1"/>